<organism evidence="1 2">
    <name type="scientific">Paenibacillus sedimenti</name>
    <dbReference type="NCBI Taxonomy" id="2770274"/>
    <lineage>
        <taxon>Bacteria</taxon>
        <taxon>Bacillati</taxon>
        <taxon>Bacillota</taxon>
        <taxon>Bacilli</taxon>
        <taxon>Bacillales</taxon>
        <taxon>Paenibacillaceae</taxon>
        <taxon>Paenibacillus</taxon>
    </lineage>
</organism>
<accession>A0A926QKT2</accession>
<dbReference type="RefSeq" id="WP_188175552.1">
    <property type="nucleotide sequence ID" value="NZ_JACVVD010000005.1"/>
</dbReference>
<name>A0A926QKT2_9BACL</name>
<dbReference type="AlphaFoldDB" id="A0A926QKT2"/>
<reference evidence="1" key="1">
    <citation type="submission" date="2020-09" db="EMBL/GenBank/DDBJ databases">
        <title>Draft Genome Sequence of Paenibacillus sp. WST5.</title>
        <authorList>
            <person name="Bao Z."/>
        </authorList>
    </citation>
    <scope>NUCLEOTIDE SEQUENCE</scope>
    <source>
        <strain evidence="1">WST5</strain>
    </source>
</reference>
<gene>
    <name evidence="1" type="ORF">ICC18_16670</name>
</gene>
<comment type="caution">
    <text evidence="1">The sequence shown here is derived from an EMBL/GenBank/DDBJ whole genome shotgun (WGS) entry which is preliminary data.</text>
</comment>
<evidence type="ECO:0000313" key="2">
    <source>
        <dbReference type="Proteomes" id="UP000650466"/>
    </source>
</evidence>
<sequence>MKKPELVVSSGSVTELKRLIEAGADAVIVGEERYGLRLPGEVQLAELQDAVAWSHERGAKVYVAVNNIFDNDSLEGLFNYLTQLQQFGVDAVIFGDPAVLMAVRSLTNPIKLHWNAEMTSTNYATANYWGQQGASRVVLARELNMEQVLDFKQHTELEVEVQVHGITNIYHSKRELVKNYMEHQGKDASSQDRSMERGLFLIEHERRDQRYPVYEDRNGTHIMSSEDICMLENLPELMDGQVDSLKIEGLLKSIEYNETVVRSYRAVIDAYAADPQGYTFNQEWLDAIAKLQDPERELSYGFFYKEQVY</sequence>
<keyword evidence="2" id="KW-1185">Reference proteome</keyword>
<dbReference type="Pfam" id="PF01136">
    <property type="entry name" value="Peptidase_U32"/>
    <property type="match status" value="1"/>
</dbReference>
<dbReference type="Proteomes" id="UP000650466">
    <property type="component" value="Unassembled WGS sequence"/>
</dbReference>
<dbReference type="InterPro" id="IPR001539">
    <property type="entry name" value="Peptidase_U32"/>
</dbReference>
<proteinExistence type="predicted"/>
<dbReference type="InterPro" id="IPR051454">
    <property type="entry name" value="RNA/ubiquinone_mod_enzymes"/>
</dbReference>
<dbReference type="PANTHER" id="PTHR30217">
    <property type="entry name" value="PEPTIDASE U32 FAMILY"/>
    <property type="match status" value="1"/>
</dbReference>
<dbReference type="PANTHER" id="PTHR30217:SF7">
    <property type="entry name" value="TRNA HYDROXYLATION PROTEIN P2"/>
    <property type="match status" value="1"/>
</dbReference>
<evidence type="ECO:0000313" key="1">
    <source>
        <dbReference type="EMBL" id="MBD0381759.1"/>
    </source>
</evidence>
<dbReference type="EMBL" id="JACVVD010000005">
    <property type="protein sequence ID" value="MBD0381759.1"/>
    <property type="molecule type" value="Genomic_DNA"/>
</dbReference>
<protein>
    <submittedName>
        <fullName evidence="1">U32 family peptidase</fullName>
    </submittedName>
</protein>